<dbReference type="PANTHER" id="PTHR12521">
    <property type="entry name" value="PROTEIN C6ORF130"/>
    <property type="match status" value="1"/>
</dbReference>
<protein>
    <recommendedName>
        <fullName evidence="3">Macro domain-containing protein</fullName>
    </recommendedName>
</protein>
<dbReference type="Proteomes" id="UP001178507">
    <property type="component" value="Unassembled WGS sequence"/>
</dbReference>
<gene>
    <name evidence="1" type="ORF">EVOR1521_LOCUS28116</name>
</gene>
<organism evidence="1 2">
    <name type="scientific">Effrenium voratum</name>
    <dbReference type="NCBI Taxonomy" id="2562239"/>
    <lineage>
        <taxon>Eukaryota</taxon>
        <taxon>Sar</taxon>
        <taxon>Alveolata</taxon>
        <taxon>Dinophyceae</taxon>
        <taxon>Suessiales</taxon>
        <taxon>Symbiodiniaceae</taxon>
        <taxon>Effrenium</taxon>
    </lineage>
</organism>
<sequence length="215" mass="23640">MPIEEVTGDLLTAQEQYIVQQSNCATTYAAGLAAAISSSFPHADVYAPDRRRERGSEKGDVPGTIAVCGGPCASQDQEKRGVISVFAQFRPGKPNHRKEGPVEYKGLVSSPDVVDDERQRLEWFKAGLQRIAELPVESIAFPYQIGCGLAGGRWPSYLEALEEFAAKVEPQGVKVKIYKMEEAAKPCTDCKQLVAPGTGRTWRSKQYCKGCYDKY</sequence>
<evidence type="ECO:0000313" key="1">
    <source>
        <dbReference type="EMBL" id="CAJ1406056.1"/>
    </source>
</evidence>
<keyword evidence="2" id="KW-1185">Reference proteome</keyword>
<comment type="caution">
    <text evidence="1">The sequence shown here is derived from an EMBL/GenBank/DDBJ whole genome shotgun (WGS) entry which is preliminary data.</text>
</comment>
<accession>A0AA36NJ63</accession>
<dbReference type="SUPFAM" id="SSF52949">
    <property type="entry name" value="Macro domain-like"/>
    <property type="match status" value="1"/>
</dbReference>
<name>A0AA36NJ63_9DINO</name>
<reference evidence="1" key="1">
    <citation type="submission" date="2023-08" db="EMBL/GenBank/DDBJ databases">
        <authorList>
            <person name="Chen Y."/>
            <person name="Shah S."/>
            <person name="Dougan E. K."/>
            <person name="Thang M."/>
            <person name="Chan C."/>
        </authorList>
    </citation>
    <scope>NUCLEOTIDE SEQUENCE</scope>
</reference>
<dbReference type="Gene3D" id="3.40.220.10">
    <property type="entry name" value="Leucine Aminopeptidase, subunit E, domain 1"/>
    <property type="match status" value="1"/>
</dbReference>
<dbReference type="EMBL" id="CAUJNA010003615">
    <property type="protein sequence ID" value="CAJ1406056.1"/>
    <property type="molecule type" value="Genomic_DNA"/>
</dbReference>
<dbReference type="GO" id="GO:0140291">
    <property type="term" value="P:peptidyl-glutamate ADP-deribosylation"/>
    <property type="evidence" value="ECO:0007669"/>
    <property type="project" value="TreeGrafter"/>
</dbReference>
<dbReference type="PANTHER" id="PTHR12521:SF0">
    <property type="entry name" value="ADP-RIBOSE GLYCOHYDROLASE OARD1"/>
    <property type="match status" value="1"/>
</dbReference>
<proteinExistence type="predicted"/>
<dbReference type="InterPro" id="IPR050892">
    <property type="entry name" value="ADP-ribose_metab_enzymes"/>
</dbReference>
<evidence type="ECO:0008006" key="3">
    <source>
        <dbReference type="Google" id="ProtNLM"/>
    </source>
</evidence>
<evidence type="ECO:0000313" key="2">
    <source>
        <dbReference type="Proteomes" id="UP001178507"/>
    </source>
</evidence>
<dbReference type="InterPro" id="IPR043472">
    <property type="entry name" value="Macro_dom-like"/>
</dbReference>
<dbReference type="AlphaFoldDB" id="A0AA36NJ63"/>